<evidence type="ECO:0000313" key="2">
    <source>
        <dbReference type="EMBL" id="OAY58411.1"/>
    </source>
</evidence>
<proteinExistence type="predicted"/>
<keyword evidence="1" id="KW-0472">Membrane</keyword>
<evidence type="ECO:0000256" key="1">
    <source>
        <dbReference type="SAM" id="Phobius"/>
    </source>
</evidence>
<keyword evidence="1" id="KW-1133">Transmembrane helix</keyword>
<protein>
    <submittedName>
        <fullName evidence="2">Uncharacterized protein</fullName>
    </submittedName>
</protein>
<dbReference type="AlphaFoldDB" id="A0A2C9WF83"/>
<feature type="transmembrane region" description="Helical" evidence="1">
    <location>
        <begin position="32"/>
        <end position="56"/>
    </location>
</feature>
<gene>
    <name evidence="2" type="ORF">MANES_02G175800</name>
</gene>
<keyword evidence="1" id="KW-0812">Transmembrane</keyword>
<reference evidence="2" key="1">
    <citation type="submission" date="2016-02" db="EMBL/GenBank/DDBJ databases">
        <title>WGS assembly of Manihot esculenta.</title>
        <authorList>
            <person name="Bredeson J.V."/>
            <person name="Prochnik S.E."/>
            <person name="Lyons J.B."/>
            <person name="Schmutz J."/>
            <person name="Grimwood J."/>
            <person name="Vrebalov J."/>
            <person name="Bart R.S."/>
            <person name="Amuge T."/>
            <person name="Ferguson M.E."/>
            <person name="Green R."/>
            <person name="Putnam N."/>
            <person name="Stites J."/>
            <person name="Rounsley S."/>
            <person name="Rokhsar D.S."/>
        </authorList>
    </citation>
    <scope>NUCLEOTIDE SEQUENCE [LARGE SCALE GENOMIC DNA]</scope>
    <source>
        <tissue evidence="2">Leaf</tissue>
    </source>
</reference>
<dbReference type="EMBL" id="CM004388">
    <property type="protein sequence ID" value="OAY58411.1"/>
    <property type="molecule type" value="Genomic_DNA"/>
</dbReference>
<accession>A0A2C9WF83</accession>
<sequence>MGSFDLNHDADRTAIFLLLLGITSVSDGSSSFLQFILLSILHFLCLQFFSFLLFFLN</sequence>
<organism evidence="2">
    <name type="scientific">Manihot esculenta</name>
    <name type="common">Cassava</name>
    <name type="synonym">Jatropha manihot</name>
    <dbReference type="NCBI Taxonomy" id="3983"/>
    <lineage>
        <taxon>Eukaryota</taxon>
        <taxon>Viridiplantae</taxon>
        <taxon>Streptophyta</taxon>
        <taxon>Embryophyta</taxon>
        <taxon>Tracheophyta</taxon>
        <taxon>Spermatophyta</taxon>
        <taxon>Magnoliopsida</taxon>
        <taxon>eudicotyledons</taxon>
        <taxon>Gunneridae</taxon>
        <taxon>Pentapetalae</taxon>
        <taxon>rosids</taxon>
        <taxon>fabids</taxon>
        <taxon>Malpighiales</taxon>
        <taxon>Euphorbiaceae</taxon>
        <taxon>Crotonoideae</taxon>
        <taxon>Manihoteae</taxon>
        <taxon>Manihot</taxon>
    </lineage>
</organism>
<name>A0A2C9WF83_MANES</name>